<feature type="region of interest" description="Disordered" evidence="1">
    <location>
        <begin position="230"/>
        <end position="261"/>
    </location>
</feature>
<feature type="compositionally biased region" description="Acidic residues" evidence="1">
    <location>
        <begin position="919"/>
        <end position="931"/>
    </location>
</feature>
<feature type="region of interest" description="Disordered" evidence="1">
    <location>
        <begin position="503"/>
        <end position="532"/>
    </location>
</feature>
<feature type="region of interest" description="Disordered" evidence="1">
    <location>
        <begin position="811"/>
        <end position="1086"/>
    </location>
</feature>
<organism evidence="2 3">
    <name type="scientific">Pogona vitticeps</name>
    <name type="common">central bearded dragon</name>
    <dbReference type="NCBI Taxonomy" id="103695"/>
    <lineage>
        <taxon>Eukaryota</taxon>
        <taxon>Metazoa</taxon>
        <taxon>Chordata</taxon>
        <taxon>Craniata</taxon>
        <taxon>Vertebrata</taxon>
        <taxon>Euteleostomi</taxon>
        <taxon>Lepidosauria</taxon>
        <taxon>Squamata</taxon>
        <taxon>Bifurcata</taxon>
        <taxon>Unidentata</taxon>
        <taxon>Episquamata</taxon>
        <taxon>Toxicofera</taxon>
        <taxon>Iguania</taxon>
        <taxon>Acrodonta</taxon>
        <taxon>Agamidae</taxon>
        <taxon>Amphibolurinae</taxon>
        <taxon>Pogona</taxon>
    </lineage>
</organism>
<feature type="region of interest" description="Disordered" evidence="1">
    <location>
        <begin position="642"/>
        <end position="668"/>
    </location>
</feature>
<sequence length="1271" mass="145826">MSSLSPLSRGAGQVIRKKQEKLEVRFDPEDYLSWTPPETRCHVNSLLENSQDKKETWRTCLPKTYSTKTGALILYSEDLAKPSRKWEEPKKSKIRSRTKNQTLQIELHTLQDLAQAILAYGAKKIRKSKKGCPWQPYLHFLNDPEIQTDRQMRPGYSPKRYLLKLSQTWDPGLLQKLQREGYIRDPLLLEEHSQDHRKRQQDLSAVPPKYNLLHIYCSPWPYLQAEVEEQQTHPGLGPSSHKQSEERPRLSEERYEGEPNTRGMAQIPLRISVRKLSFHFRPQQTKETARSQDPPYKGIPRDRWTEVRQDRRTIQEHLDHNVKPKQAVGDPASENTSIDASELWCEKSHVTFYGGFFPGKNIIYTVTQRHLKNADGKEMKPSVDPGLFPPVQTGTHSECDGLTKKYKKQVPQIFQLPQICEDSSRAPWKKPNSSELSKELVILPLLVRLRKKAQPEGKKLKETCCIESKPKVAARDEQLAPLQNNLTFQLERCHERQPEIRGGLPNTAQDSFHLPPINKGELTGNGRKTKRKEACAVEKVHKGQRERHNGASISDSIMGPEREIVCPAPLGSVQTTDDLRHFGFVPDNEVEDGVLNEEKTAARHPPESTVAETLDEKEGFQLLAALKNRGSALCADRSLEIPQTQHAGKPQGNRNGFGNEPGAMENESPSLQFRKENQQSQGGLCRNNYLQQSEEEKGLSILTQTKRPKPKNGADFAEVAVNPGGKAVSHILGTRAHSVVPFLDTGRALDNLPLSDELKHLEPHLAHPTISEWEMESVPQANNIVMKLLDHSGEFKESVTMDVWPSEQHFGTGDEMALPENTSKKAKVTGSSRASAIIENKQMTKQKKRELKAIGSVSKEEKRPKKEGHRSQVFVVVKPRPKKAARKTGAYFKEKLGGVKGSETADEPNQGEGKREGDADMDQFDPFVEEEGGGRGGEKVKEDDEEEAGERDGNHLGSPPGQSRSPSSPIKEAAPLVLEESQPVSEDAGRPPGSHNSPGKEPPTVLHPPGVLNPDGSQADVVQENLSAKKEEAKRSRERMIAERAEKRRLAVERKRREQEELKRQEQEQQERMERMKEEMEQEQQRRIEEMRLRKQLLEEERQRLEEEAERRRQAEKAAQERMRQQEEEHRRKILEMQKKKQQEEKERAEAEKRRQKERELWLEEERRRLAEMAEEQRLEYEKQKQEEEEKVRREAEERRKKHEEAARIALEEARKHALLLARQKAELEKQQQFQYKLRVEASGLEQRQEISRPWVYSYFQHPYLKVGDDD</sequence>
<feature type="region of interest" description="Disordered" evidence="1">
    <location>
        <begin position="1103"/>
        <end position="1157"/>
    </location>
</feature>
<evidence type="ECO:0000313" key="3">
    <source>
        <dbReference type="RefSeq" id="XP_072834816.1"/>
    </source>
</evidence>
<dbReference type="PANTHER" id="PTHR21937">
    <property type="entry name" value="CCDC66 DOMAIN-CONTAINING PROTEIN"/>
    <property type="match status" value="1"/>
</dbReference>
<feature type="compositionally biased region" description="Basic and acidic residues" evidence="1">
    <location>
        <begin position="932"/>
        <end position="942"/>
    </location>
</feature>
<feature type="compositionally biased region" description="Basic and acidic residues" evidence="1">
    <location>
        <begin position="242"/>
        <end position="259"/>
    </location>
</feature>
<gene>
    <name evidence="3" type="primary">KIAA2012</name>
</gene>
<dbReference type="InterPro" id="IPR031440">
    <property type="entry name" value="DUF4670"/>
</dbReference>
<proteinExistence type="predicted"/>
<name>A0ABM5ENU6_9SAUR</name>
<dbReference type="Proteomes" id="UP001652642">
    <property type="component" value="Chromosome 1"/>
</dbReference>
<feature type="compositionally biased region" description="Polar residues" evidence="1">
    <location>
        <begin position="642"/>
        <end position="656"/>
    </location>
</feature>
<dbReference type="Pfam" id="PF15709">
    <property type="entry name" value="DUF4670"/>
    <property type="match status" value="1"/>
</dbReference>
<evidence type="ECO:0000256" key="1">
    <source>
        <dbReference type="SAM" id="MobiDB-lite"/>
    </source>
</evidence>
<dbReference type="PANTHER" id="PTHR21937:SF5">
    <property type="entry name" value="GENE 973-RELATED"/>
    <property type="match status" value="1"/>
</dbReference>
<keyword evidence="2" id="KW-1185">Reference proteome</keyword>
<accession>A0ABM5ENU6</accession>
<dbReference type="GeneID" id="110088182"/>
<feature type="region of interest" description="Disordered" evidence="1">
    <location>
        <begin position="281"/>
        <end position="301"/>
    </location>
</feature>
<feature type="region of interest" description="Disordered" evidence="1">
    <location>
        <begin position="1174"/>
        <end position="1200"/>
    </location>
</feature>
<reference evidence="3" key="2">
    <citation type="submission" date="2025-08" db="UniProtKB">
        <authorList>
            <consortium name="RefSeq"/>
        </authorList>
    </citation>
    <scope>IDENTIFICATION</scope>
</reference>
<evidence type="ECO:0000313" key="2">
    <source>
        <dbReference type="Proteomes" id="UP001652642"/>
    </source>
</evidence>
<protein>
    <submittedName>
        <fullName evidence="3">Uncharacterized protein KIAA2012 homolog isoform X1</fullName>
    </submittedName>
</protein>
<feature type="compositionally biased region" description="Low complexity" evidence="1">
    <location>
        <begin position="957"/>
        <end position="969"/>
    </location>
</feature>
<reference evidence="2" key="1">
    <citation type="submission" date="2025-05" db="UniProtKB">
        <authorList>
            <consortium name="RefSeq"/>
        </authorList>
    </citation>
    <scope>NUCLEOTIDE SEQUENCE [LARGE SCALE GENOMIC DNA]</scope>
</reference>
<feature type="compositionally biased region" description="Basic and acidic residues" evidence="1">
    <location>
        <begin position="1027"/>
        <end position="1086"/>
    </location>
</feature>
<dbReference type="RefSeq" id="XP_072834816.1">
    <property type="nucleotide sequence ID" value="XM_072978715.1"/>
</dbReference>